<dbReference type="AlphaFoldDB" id="A0A7I7QYM6"/>
<evidence type="ECO:0000313" key="3">
    <source>
        <dbReference type="EMBL" id="BBY31454.1"/>
    </source>
</evidence>
<evidence type="ECO:0000256" key="1">
    <source>
        <dbReference type="SAM" id="SignalP"/>
    </source>
</evidence>
<sequence>MATHLFRTVAATAVAVGALGAAVLGTAGTAGALRSVDDAFLTDITSEGIGFDEPASAISNAHYVCAALDDGVSLPELGADILTNTDLTRRQAAVFVVSAVDNYCPEYTDLFT</sequence>
<gene>
    <name evidence="3" type="ORF">MSEDJ_55500</name>
</gene>
<accession>A0A7I7QYM6</accession>
<evidence type="ECO:0000259" key="2">
    <source>
        <dbReference type="Pfam" id="PF05305"/>
    </source>
</evidence>
<name>A0A7I7QYM6_9MYCO</name>
<proteinExistence type="predicted"/>
<dbReference type="Proteomes" id="UP000467193">
    <property type="component" value="Chromosome"/>
</dbReference>
<protein>
    <recommendedName>
        <fullName evidence="2">DUF732 domain-containing protein</fullName>
    </recommendedName>
</protein>
<feature type="chain" id="PRO_5029680276" description="DUF732 domain-containing protein" evidence="1">
    <location>
        <begin position="33"/>
        <end position="112"/>
    </location>
</feature>
<dbReference type="InterPro" id="IPR007969">
    <property type="entry name" value="DUF732"/>
</dbReference>
<dbReference type="KEGG" id="msei:MSEDJ_55500"/>
<reference evidence="3 4" key="1">
    <citation type="journal article" date="2019" name="Emerg. Microbes Infect.">
        <title>Comprehensive subspecies identification of 175 nontuberculous mycobacteria species based on 7547 genomic profiles.</title>
        <authorList>
            <person name="Matsumoto Y."/>
            <person name="Kinjo T."/>
            <person name="Motooka D."/>
            <person name="Nabeya D."/>
            <person name="Jung N."/>
            <person name="Uechi K."/>
            <person name="Horii T."/>
            <person name="Iida T."/>
            <person name="Fujita J."/>
            <person name="Nakamura S."/>
        </authorList>
    </citation>
    <scope>NUCLEOTIDE SEQUENCE [LARGE SCALE GENOMIC DNA]</scope>
    <source>
        <strain evidence="3 4">JCM 17899</strain>
    </source>
</reference>
<dbReference type="RefSeq" id="WP_163800947.1">
    <property type="nucleotide sequence ID" value="NZ_AP022588.1"/>
</dbReference>
<keyword evidence="1" id="KW-0732">Signal</keyword>
<feature type="signal peptide" evidence="1">
    <location>
        <begin position="1"/>
        <end position="32"/>
    </location>
</feature>
<dbReference type="Pfam" id="PF05305">
    <property type="entry name" value="DUF732"/>
    <property type="match status" value="1"/>
</dbReference>
<organism evidence="3 4">
    <name type="scientific">Mycolicibacterium sediminis</name>
    <dbReference type="NCBI Taxonomy" id="1286180"/>
    <lineage>
        <taxon>Bacteria</taxon>
        <taxon>Bacillati</taxon>
        <taxon>Actinomycetota</taxon>
        <taxon>Actinomycetes</taxon>
        <taxon>Mycobacteriales</taxon>
        <taxon>Mycobacteriaceae</taxon>
        <taxon>Mycolicibacterium</taxon>
    </lineage>
</organism>
<feature type="domain" description="DUF732" evidence="2">
    <location>
        <begin position="37"/>
        <end position="106"/>
    </location>
</feature>
<dbReference type="EMBL" id="AP022588">
    <property type="protein sequence ID" value="BBY31454.1"/>
    <property type="molecule type" value="Genomic_DNA"/>
</dbReference>
<evidence type="ECO:0000313" key="4">
    <source>
        <dbReference type="Proteomes" id="UP000467193"/>
    </source>
</evidence>
<keyword evidence="4" id="KW-1185">Reference proteome</keyword>